<sequence>MRQNSWGLQFVKVNVKENEFETLLGLNLESEEKAKEIFNRIKTEFVENKNEPECVVDLLDEDDSIIDDYALTMNQVVTVASLLGYVVNPLTNQFQQA</sequence>
<dbReference type="RefSeq" id="WP_345595046.1">
    <property type="nucleotide sequence ID" value="NZ_BAABJG010000055.1"/>
</dbReference>
<gene>
    <name evidence="1" type="ORF">ACFQ4B_05440</name>
</gene>
<name>A0ABW3UIE3_9BACL</name>
<protein>
    <submittedName>
        <fullName evidence="1">Uncharacterized protein</fullName>
    </submittedName>
</protein>
<proteinExistence type="predicted"/>
<accession>A0ABW3UIE3</accession>
<reference evidence="2" key="1">
    <citation type="journal article" date="2019" name="Int. J. Syst. Evol. Microbiol.">
        <title>The Global Catalogue of Microorganisms (GCM) 10K type strain sequencing project: providing services to taxonomists for standard genome sequencing and annotation.</title>
        <authorList>
            <consortium name="The Broad Institute Genomics Platform"/>
            <consortium name="The Broad Institute Genome Sequencing Center for Infectious Disease"/>
            <person name="Wu L."/>
            <person name="Ma J."/>
        </authorList>
    </citation>
    <scope>NUCLEOTIDE SEQUENCE [LARGE SCALE GENOMIC DNA]</scope>
    <source>
        <strain evidence="2">CCUG 53270</strain>
    </source>
</reference>
<organism evidence="1 2">
    <name type="scientific">Paenibacillus vulneris</name>
    <dbReference type="NCBI Taxonomy" id="1133364"/>
    <lineage>
        <taxon>Bacteria</taxon>
        <taxon>Bacillati</taxon>
        <taxon>Bacillota</taxon>
        <taxon>Bacilli</taxon>
        <taxon>Bacillales</taxon>
        <taxon>Paenibacillaceae</taxon>
        <taxon>Paenibacillus</taxon>
    </lineage>
</organism>
<comment type="caution">
    <text evidence="1">The sequence shown here is derived from an EMBL/GenBank/DDBJ whole genome shotgun (WGS) entry which is preliminary data.</text>
</comment>
<keyword evidence="2" id="KW-1185">Reference proteome</keyword>
<evidence type="ECO:0000313" key="1">
    <source>
        <dbReference type="EMBL" id="MFD1219551.1"/>
    </source>
</evidence>
<evidence type="ECO:0000313" key="2">
    <source>
        <dbReference type="Proteomes" id="UP001597180"/>
    </source>
</evidence>
<dbReference type="EMBL" id="JBHTLU010000012">
    <property type="protein sequence ID" value="MFD1219551.1"/>
    <property type="molecule type" value="Genomic_DNA"/>
</dbReference>
<dbReference type="Proteomes" id="UP001597180">
    <property type="component" value="Unassembled WGS sequence"/>
</dbReference>